<feature type="domain" description="HTH-type transcriptional repressor KstR2 C-terminal" evidence="1">
    <location>
        <begin position="88"/>
        <end position="199"/>
    </location>
</feature>
<dbReference type="SUPFAM" id="SSF46689">
    <property type="entry name" value="Homeodomain-like"/>
    <property type="match status" value="1"/>
</dbReference>
<sequence>MTADLSPHALRATAPVLDCAARLFAEHGSRALPVSDLTRRIAAQTGTDAASLRRAFPTRFDLVYAVVLRSTRERVERQLAADDPGACPVDRMSGLVVRHVETGWRHREAAALAHEILPELRAVHPLRHREIGALARTYREHIRGIIVDGVLADAFHVEEPGRAADEVLDTLDSLLHWYRPEGGLSLDDLGSVYVDLVIHHHLGCPR</sequence>
<keyword evidence="3" id="KW-1185">Reference proteome</keyword>
<evidence type="ECO:0000259" key="1">
    <source>
        <dbReference type="Pfam" id="PF17932"/>
    </source>
</evidence>
<dbReference type="STRING" id="758803.SAMN05421803_102304"/>
<dbReference type="Proteomes" id="UP000184452">
    <property type="component" value="Unassembled WGS sequence"/>
</dbReference>
<dbReference type="OrthoDB" id="1669699at2"/>
<dbReference type="InterPro" id="IPR041490">
    <property type="entry name" value="KstR2_TetR_C"/>
</dbReference>
<keyword evidence="2" id="KW-0238">DNA-binding</keyword>
<protein>
    <submittedName>
        <fullName evidence="2">DNA-binding transcriptional regulator, AcrR family</fullName>
    </submittedName>
</protein>
<evidence type="ECO:0000313" key="2">
    <source>
        <dbReference type="EMBL" id="SHI85640.1"/>
    </source>
</evidence>
<dbReference type="AlphaFoldDB" id="A0A1M6EK59"/>
<dbReference type="Gene3D" id="1.10.357.10">
    <property type="entry name" value="Tetracycline Repressor, domain 2"/>
    <property type="match status" value="1"/>
</dbReference>
<name>A0A1M6EK59_9ACTN</name>
<gene>
    <name evidence="2" type="ORF">SAMN05421803_102304</name>
</gene>
<dbReference type="SUPFAM" id="SSF48498">
    <property type="entry name" value="Tetracyclin repressor-like, C-terminal domain"/>
    <property type="match status" value="1"/>
</dbReference>
<dbReference type="RefSeq" id="WP_073376137.1">
    <property type="nucleotide sequence ID" value="NZ_FQZK01000002.1"/>
</dbReference>
<evidence type="ECO:0000313" key="3">
    <source>
        <dbReference type="Proteomes" id="UP000184452"/>
    </source>
</evidence>
<proteinExistence type="predicted"/>
<dbReference type="InterPro" id="IPR036271">
    <property type="entry name" value="Tet_transcr_reg_TetR-rel_C_sf"/>
</dbReference>
<dbReference type="EMBL" id="FQZK01000002">
    <property type="protein sequence ID" value="SHI85640.1"/>
    <property type="molecule type" value="Genomic_DNA"/>
</dbReference>
<reference evidence="2 3" key="1">
    <citation type="submission" date="2016-11" db="EMBL/GenBank/DDBJ databases">
        <authorList>
            <person name="Jaros S."/>
            <person name="Januszkiewicz K."/>
            <person name="Wedrychowicz H."/>
        </authorList>
    </citation>
    <scope>NUCLEOTIDE SEQUENCE [LARGE SCALE GENOMIC DNA]</scope>
    <source>
        <strain evidence="2 3">CGMCC 4.5723</strain>
    </source>
</reference>
<dbReference type="Pfam" id="PF17932">
    <property type="entry name" value="TetR_C_24"/>
    <property type="match status" value="1"/>
</dbReference>
<organism evidence="2 3">
    <name type="scientific">Nocardiopsis flavescens</name>
    <dbReference type="NCBI Taxonomy" id="758803"/>
    <lineage>
        <taxon>Bacteria</taxon>
        <taxon>Bacillati</taxon>
        <taxon>Actinomycetota</taxon>
        <taxon>Actinomycetes</taxon>
        <taxon>Streptosporangiales</taxon>
        <taxon>Nocardiopsidaceae</taxon>
        <taxon>Nocardiopsis</taxon>
    </lineage>
</organism>
<dbReference type="InterPro" id="IPR009057">
    <property type="entry name" value="Homeodomain-like_sf"/>
</dbReference>
<accession>A0A1M6EK59</accession>
<dbReference type="GO" id="GO:0003677">
    <property type="term" value="F:DNA binding"/>
    <property type="evidence" value="ECO:0007669"/>
    <property type="project" value="UniProtKB-KW"/>
</dbReference>